<comment type="function">
    <text evidence="10">Component of the SRB8-11 complex. The SRB8-11 complex is a regulatory module of the Mediator complex which is itself involved in regulation of basal and activated RNA polymerase II-dependent transcription. The SRB8-11 complex may be involved in the transcriptional repression of a subset of genes regulated by Mediator. It may inhibit the association of the Mediator complex with RNA polymerase II to form the holoenzyme complex.</text>
</comment>
<evidence type="ECO:0000256" key="2">
    <source>
        <dbReference type="ARBA" id="ARBA00009354"/>
    </source>
</evidence>
<evidence type="ECO:0000256" key="1">
    <source>
        <dbReference type="ARBA" id="ARBA00004123"/>
    </source>
</evidence>
<evidence type="ECO:0000256" key="6">
    <source>
        <dbReference type="ARBA" id="ARBA00023159"/>
    </source>
</evidence>
<evidence type="ECO:0000256" key="11">
    <source>
        <dbReference type="SAM" id="MobiDB-lite"/>
    </source>
</evidence>
<dbReference type="PANTHER" id="PTHR48249">
    <property type="entry name" value="MEDIATOR OF RNA POLYMERASE II TRANSCRIPTION SUBUNIT 13"/>
    <property type="match status" value="1"/>
</dbReference>
<evidence type="ECO:0000256" key="8">
    <source>
        <dbReference type="ARBA" id="ARBA00023242"/>
    </source>
</evidence>
<dbReference type="PANTHER" id="PTHR48249:SF3">
    <property type="entry name" value="MEDIATOR OF RNA POLYMERASE II TRANSCRIPTION SUBUNIT 13"/>
    <property type="match status" value="1"/>
</dbReference>
<feature type="compositionally biased region" description="Acidic residues" evidence="11">
    <location>
        <begin position="569"/>
        <end position="586"/>
    </location>
</feature>
<evidence type="ECO:0000256" key="3">
    <source>
        <dbReference type="ARBA" id="ARBA00019618"/>
    </source>
</evidence>
<evidence type="ECO:0000256" key="4">
    <source>
        <dbReference type="ARBA" id="ARBA00022491"/>
    </source>
</evidence>
<evidence type="ECO:0000256" key="9">
    <source>
        <dbReference type="ARBA" id="ARBA00032008"/>
    </source>
</evidence>
<dbReference type="Pfam" id="PF11597">
    <property type="entry name" value="Med13_N"/>
    <property type="match status" value="1"/>
</dbReference>
<dbReference type="InterPro" id="IPR021643">
    <property type="entry name" value="Mediator_Med13_N"/>
</dbReference>
<dbReference type="Proteomes" id="UP000738402">
    <property type="component" value="Unassembled WGS sequence"/>
</dbReference>
<feature type="compositionally biased region" description="Polar residues" evidence="11">
    <location>
        <begin position="536"/>
        <end position="552"/>
    </location>
</feature>
<evidence type="ECO:0000313" key="14">
    <source>
        <dbReference type="EMBL" id="KAG7724315.1"/>
    </source>
</evidence>
<dbReference type="InterPro" id="IPR051139">
    <property type="entry name" value="Mediator_complx_sub13"/>
</dbReference>
<dbReference type="Pfam" id="PF06333">
    <property type="entry name" value="Med13_C"/>
    <property type="match status" value="1"/>
</dbReference>
<evidence type="ECO:0000256" key="7">
    <source>
        <dbReference type="ARBA" id="ARBA00023163"/>
    </source>
</evidence>
<keyword evidence="4 10" id="KW-0678">Repressor</keyword>
<dbReference type="GO" id="GO:0016592">
    <property type="term" value="C:mediator complex"/>
    <property type="evidence" value="ECO:0007669"/>
    <property type="project" value="InterPro"/>
</dbReference>
<dbReference type="InterPro" id="IPR009401">
    <property type="entry name" value="Med13_C"/>
</dbReference>
<comment type="similarity">
    <text evidence="2 10">Belongs to the Mediator complex subunit 13 family.</text>
</comment>
<feature type="domain" description="Mediator complex subunit Med13 N-terminal" evidence="13">
    <location>
        <begin position="31"/>
        <end position="351"/>
    </location>
</feature>
<reference evidence="14" key="1">
    <citation type="journal article" date="2021" name="G3 (Bethesda)">
        <title>Genomic diversity, chromosomal rearrangements, and interspecies hybridization in the ogataea polymorpha species complex.</title>
        <authorList>
            <person name="Hanson S.J."/>
            <person name="Cinneide E.O."/>
            <person name="Salzberg L.I."/>
            <person name="Wolfe K.H."/>
            <person name="McGowan J."/>
            <person name="Fitzpatrick D.A."/>
            <person name="Matlin K."/>
        </authorList>
    </citation>
    <scope>NUCLEOTIDE SEQUENCE</scope>
    <source>
        <strain evidence="14">83-405-1</strain>
    </source>
</reference>
<sequence length="1342" mass="151262">MNKLEDLNPLFSPPSSNGSEYTPFEDRTPTLVNYYKFAAVSKINAYFYQVQDPPPKESGGISDKTKDEKISPLEQVHHYENSIKQQLARDYQISDVLTYGAKKEICIFRLETRLDPQEQKLGFNQLKDAVDNIIIECKLPLKLASATTFDADSVFKSQANPQQHSRPSSIVYLSFLRAVKKFLCQHLMARSSEVEILPFGNQSLVRSAQDTFQILKINTSLSIRNEILSNFAIINTPHFYRLSTLLDSEFDILKSNYALYLCPSGVRCSFANQNMLANSLSFEPPSNYEKLLSLLSEYSHIKLETPSRWIKLVPNLNHMNGLTPNIARYLETSTPNSKYFIWPASMCMIQFGDDIDEPAFEVSNSFELIEELILDSDEEPQPPQLPATERPTADSNPTDVDMDSAKESPGNWDELFGESLNEEEEDTQIDVPESESQSKPELVSSPVEKDAEHFIELQPSNPFYEDPGAPSPASFHIFASPSPETTDASSANDDIGSVTPKDLKKSIFAPLNFNPLIEKDIDSKYSDGGKFFVRSEAQTSRSQESASTTPTFWKNKKGETDIEERDLISDSEEEVEEDDDDDDDNDQTGLGISITSIPRNTGILSSITPFANQAAFSQPQAPSPQASGAQEIQNWLFWILRGPALCTIPSRFLSTGNPVISKDKIEVVLPILQELVLFTAGLKDHCQEQASDLSETLDSTLLSAFPGSSKLKLYELLDCDRPNSEMRFFDSLFGSEKEIYKLEAPRIDFDDPSFATTSPLMNITEIENKRQSGIFRENANRAILESVKSASLFKIPTTIFNTKRNDQEMKINETSLRYWKLLNLEPLEGQKNLKVILVVPKSTSYLLERSRIFLQDLMATYSSWNLGQMNQLQDILEIPGNDAELFVKNMEEALTSLADSLRNQHMVDSDGQTDAILIMIAIPNIGMQLLTSLASALEQFQSTVTVKSVDQETEEDRRKRRKKNLSTTISVPISSFYKVIPFDLYLSKNECYSVVTSQKLGELALEIYSLYPKKDVSEPFKDRGRLLTISKQLPQKIPFVMTKAPISSGLIADDLFLHVCYERSIDKNWCVASWSDQYGEINFTRSWFVGPDCRYQTFEEVSDEIFDISMDYVSNHSGKSYVILTRLNNVIPDDELTEWKRLSIKNNKLTLIVLTVELEPSTLILSHLREQKDDLKDIYSVKFTAASTNSQMLTPGMANRFESPINGQTPSYDPGASPLDAPVLPGSQQQVPENPELIELSNECYGVILQVAQQLSNQSIRMPLRTGFIVNSGRRSPEGYEPGSIIELNLLSCQAGVDSIELLKNLIMQYKHLANLNKDPICPWHVSAVRRMIEFLVHMDVK</sequence>
<feature type="compositionally biased region" description="Polar residues" evidence="11">
    <location>
        <begin position="482"/>
        <end position="492"/>
    </location>
</feature>
<evidence type="ECO:0000259" key="12">
    <source>
        <dbReference type="Pfam" id="PF06333"/>
    </source>
</evidence>
<evidence type="ECO:0000256" key="10">
    <source>
        <dbReference type="RuleBase" id="RU364134"/>
    </source>
</evidence>
<evidence type="ECO:0000259" key="13">
    <source>
        <dbReference type="Pfam" id="PF11597"/>
    </source>
</evidence>
<dbReference type="EMBL" id="JAHLUH010000017">
    <property type="protein sequence ID" value="KAG7724315.1"/>
    <property type="molecule type" value="Genomic_DNA"/>
</dbReference>
<keyword evidence="7 10" id="KW-0804">Transcription</keyword>
<comment type="subunit">
    <text evidence="10">Component of the SRB8-11 complex, which itself associates with the Mediator complex.</text>
</comment>
<dbReference type="GO" id="GO:0045944">
    <property type="term" value="P:positive regulation of transcription by RNA polymerase II"/>
    <property type="evidence" value="ECO:0007669"/>
    <property type="project" value="TreeGrafter"/>
</dbReference>
<protein>
    <recommendedName>
        <fullName evidence="3 10">Mediator of RNA polymerase II transcription subunit 13</fullName>
    </recommendedName>
    <alternativeName>
        <fullName evidence="9 10">Mediator complex subunit 13</fullName>
    </alternativeName>
</protein>
<organism evidence="14 15">
    <name type="scientific">Ogataea haglerorum</name>
    <dbReference type="NCBI Taxonomy" id="1937702"/>
    <lineage>
        <taxon>Eukaryota</taxon>
        <taxon>Fungi</taxon>
        <taxon>Dikarya</taxon>
        <taxon>Ascomycota</taxon>
        <taxon>Saccharomycotina</taxon>
        <taxon>Pichiomycetes</taxon>
        <taxon>Pichiales</taxon>
        <taxon>Pichiaceae</taxon>
        <taxon>Ogataea</taxon>
    </lineage>
</organism>
<proteinExistence type="inferred from homology"/>
<feature type="domain" description="Mediator complex subunit Med13 C-terminal" evidence="12">
    <location>
        <begin position="1028"/>
        <end position="1329"/>
    </location>
</feature>
<dbReference type="GO" id="GO:0003713">
    <property type="term" value="F:transcription coactivator activity"/>
    <property type="evidence" value="ECO:0007669"/>
    <property type="project" value="TreeGrafter"/>
</dbReference>
<name>A0AAN6D1A0_9ASCO</name>
<keyword evidence="5 10" id="KW-0805">Transcription regulation</keyword>
<feature type="compositionally biased region" description="Basic and acidic residues" evidence="11">
    <location>
        <begin position="556"/>
        <end position="568"/>
    </location>
</feature>
<comment type="subcellular location">
    <subcellularLocation>
        <location evidence="1 10">Nucleus</location>
    </subcellularLocation>
</comment>
<gene>
    <name evidence="14" type="ORF">KL933_004819</name>
</gene>
<feature type="region of interest" description="Disordered" evidence="11">
    <location>
        <begin position="377"/>
        <end position="501"/>
    </location>
</feature>
<evidence type="ECO:0000313" key="15">
    <source>
        <dbReference type="Proteomes" id="UP000738402"/>
    </source>
</evidence>
<accession>A0AAN6D1A0</accession>
<keyword evidence="6 10" id="KW-0010">Activator</keyword>
<comment type="caution">
    <text evidence="14">The sequence shown here is derived from an EMBL/GenBank/DDBJ whole genome shotgun (WGS) entry which is preliminary data.</text>
</comment>
<evidence type="ECO:0000256" key="5">
    <source>
        <dbReference type="ARBA" id="ARBA00023015"/>
    </source>
</evidence>
<keyword evidence="8 10" id="KW-0539">Nucleus</keyword>
<feature type="region of interest" description="Disordered" evidence="11">
    <location>
        <begin position="1"/>
        <end position="24"/>
    </location>
</feature>
<feature type="region of interest" description="Disordered" evidence="11">
    <location>
        <begin position="536"/>
        <end position="593"/>
    </location>
</feature>